<organism evidence="2 3">
    <name type="scientific">Streptomyces thermoviolaceus subsp. thermoviolaceus</name>
    <dbReference type="NCBI Taxonomy" id="66860"/>
    <lineage>
        <taxon>Bacteria</taxon>
        <taxon>Bacillati</taxon>
        <taxon>Actinomycetota</taxon>
        <taxon>Actinomycetes</taxon>
        <taxon>Kitasatosporales</taxon>
        <taxon>Streptomycetaceae</taxon>
        <taxon>Streptomyces</taxon>
    </lineage>
</organism>
<dbReference type="Proteomes" id="UP000635996">
    <property type="component" value="Unassembled WGS sequence"/>
</dbReference>
<gene>
    <name evidence="2" type="ORF">HCJ95_13805</name>
</gene>
<comment type="caution">
    <text evidence="2">The sequence shown here is derived from an EMBL/GenBank/DDBJ whole genome shotgun (WGS) entry which is preliminary data.</text>
</comment>
<evidence type="ECO:0000256" key="1">
    <source>
        <dbReference type="SAM" id="SignalP"/>
    </source>
</evidence>
<keyword evidence="3" id="KW-1185">Reference proteome</keyword>
<accession>A0ABX0YW77</accession>
<keyword evidence="1" id="KW-0732">Signal</keyword>
<evidence type="ECO:0000313" key="3">
    <source>
        <dbReference type="Proteomes" id="UP000635996"/>
    </source>
</evidence>
<reference evidence="2 3" key="1">
    <citation type="submission" date="2020-03" db="EMBL/GenBank/DDBJ databases">
        <title>WGS of actinomycetes isolated from Thailand.</title>
        <authorList>
            <person name="Thawai C."/>
        </authorList>
    </citation>
    <scope>NUCLEOTIDE SEQUENCE [LARGE SCALE GENOMIC DNA]</scope>
    <source>
        <strain evidence="2 3">NBRC 13905</strain>
    </source>
</reference>
<dbReference type="EMBL" id="JAATEL010000012">
    <property type="protein sequence ID" value="NJP15338.1"/>
    <property type="molecule type" value="Genomic_DNA"/>
</dbReference>
<feature type="chain" id="PRO_5046482441" evidence="1">
    <location>
        <begin position="25"/>
        <end position="161"/>
    </location>
</feature>
<proteinExistence type="predicted"/>
<feature type="signal peptide" evidence="1">
    <location>
        <begin position="1"/>
        <end position="24"/>
    </location>
</feature>
<evidence type="ECO:0000313" key="2">
    <source>
        <dbReference type="EMBL" id="NJP15338.1"/>
    </source>
</evidence>
<name>A0ABX0YW77_STRTL</name>
<protein>
    <submittedName>
        <fullName evidence="2">Uncharacterized protein</fullName>
    </submittedName>
</protein>
<sequence length="161" mass="17403">MKKIRCALAVAAMSTVLLSGVADAAPAKYRHSEAAAQFRKAGISWVSSKGCSDWNKRGCTSFTNINKTTVAGVIAFKKLSKCPVVITAGTEVGHASGKYSHRNGYKVDMSTKGGCLDRYITRHFKKAGTRSDGAKLYKSPSGNVYAREGNHWDVTYYNGRA</sequence>
<dbReference type="RefSeq" id="WP_125499465.1">
    <property type="nucleotide sequence ID" value="NZ_BMVZ01000025.1"/>
</dbReference>